<dbReference type="SMART" id="SM00387">
    <property type="entry name" value="HATPase_c"/>
    <property type="match status" value="1"/>
</dbReference>
<dbReference type="InterPro" id="IPR050736">
    <property type="entry name" value="Sensor_HK_Regulatory"/>
</dbReference>
<dbReference type="GO" id="GO:0000160">
    <property type="term" value="P:phosphorelay signal transduction system"/>
    <property type="evidence" value="ECO:0007669"/>
    <property type="project" value="UniProtKB-KW"/>
</dbReference>
<reference evidence="9" key="1">
    <citation type="submission" date="2016-10" db="EMBL/GenBank/DDBJ databases">
        <authorList>
            <person name="Varghese N."/>
            <person name="Submissions S."/>
        </authorList>
    </citation>
    <scope>NUCLEOTIDE SEQUENCE [LARGE SCALE GENOMIC DNA]</scope>
    <source>
        <strain evidence="9">DSM 100420</strain>
    </source>
</reference>
<proteinExistence type="predicted"/>
<comment type="catalytic activity">
    <reaction evidence="1">
        <text>ATP + protein L-histidine = ADP + protein N-phospho-L-histidine.</text>
        <dbReference type="EC" id="2.7.13.3"/>
    </reaction>
</comment>
<dbReference type="InterPro" id="IPR005467">
    <property type="entry name" value="His_kinase_dom"/>
</dbReference>
<keyword evidence="3" id="KW-0808">Transferase</keyword>
<sequence>MRLAPLDLEGLLIDCIRLAAAAGHSNFQVGLCYPLGAQTRFTSDEGRIRQIVTNLLGNALKFTEEGHVIAHAAITVGGAKGTCLHLTIEDTGRGVPLDKAEQIFQAFGQVGAPDSPAQEGTGLGLTISRGLAERMGGSLKLEKSDSDGSSFALRLPSRADGAPAALPPLPANVAVADAPGPQGNIVADRLTQGGGAQ</sequence>
<dbReference type="InterPro" id="IPR003594">
    <property type="entry name" value="HATPase_dom"/>
</dbReference>
<accession>A0A1H3PYC8</accession>
<name>A0A1H3PYC8_9RHOB</name>
<dbReference type="Pfam" id="PF02518">
    <property type="entry name" value="HATPase_c"/>
    <property type="match status" value="1"/>
</dbReference>
<evidence type="ECO:0000259" key="7">
    <source>
        <dbReference type="PROSITE" id="PS50109"/>
    </source>
</evidence>
<dbReference type="EC" id="2.7.13.3" evidence="2"/>
<evidence type="ECO:0000256" key="6">
    <source>
        <dbReference type="SAM" id="MobiDB-lite"/>
    </source>
</evidence>
<evidence type="ECO:0000313" key="8">
    <source>
        <dbReference type="EMBL" id="SDZ06294.1"/>
    </source>
</evidence>
<dbReference type="PANTHER" id="PTHR43711:SF1">
    <property type="entry name" value="HISTIDINE KINASE 1"/>
    <property type="match status" value="1"/>
</dbReference>
<evidence type="ECO:0000256" key="5">
    <source>
        <dbReference type="ARBA" id="ARBA00023012"/>
    </source>
</evidence>
<evidence type="ECO:0000256" key="4">
    <source>
        <dbReference type="ARBA" id="ARBA00022777"/>
    </source>
</evidence>
<dbReference type="GO" id="GO:0004673">
    <property type="term" value="F:protein histidine kinase activity"/>
    <property type="evidence" value="ECO:0007669"/>
    <property type="project" value="UniProtKB-EC"/>
</dbReference>
<dbReference type="PANTHER" id="PTHR43711">
    <property type="entry name" value="TWO-COMPONENT HISTIDINE KINASE"/>
    <property type="match status" value="1"/>
</dbReference>
<feature type="domain" description="Histidine kinase" evidence="7">
    <location>
        <begin position="1"/>
        <end position="159"/>
    </location>
</feature>
<evidence type="ECO:0000256" key="2">
    <source>
        <dbReference type="ARBA" id="ARBA00012438"/>
    </source>
</evidence>
<dbReference type="OrthoDB" id="9801651at2"/>
<dbReference type="SUPFAM" id="SSF55874">
    <property type="entry name" value="ATPase domain of HSP90 chaperone/DNA topoisomerase II/histidine kinase"/>
    <property type="match status" value="1"/>
</dbReference>
<evidence type="ECO:0000256" key="1">
    <source>
        <dbReference type="ARBA" id="ARBA00000085"/>
    </source>
</evidence>
<dbReference type="PROSITE" id="PS50109">
    <property type="entry name" value="HIS_KIN"/>
    <property type="match status" value="1"/>
</dbReference>
<dbReference type="PRINTS" id="PR00344">
    <property type="entry name" value="BCTRLSENSOR"/>
</dbReference>
<dbReference type="InterPro" id="IPR036890">
    <property type="entry name" value="HATPase_C_sf"/>
</dbReference>
<dbReference type="Proteomes" id="UP000198914">
    <property type="component" value="Unassembled WGS sequence"/>
</dbReference>
<dbReference type="EMBL" id="FNPX01000005">
    <property type="protein sequence ID" value="SDZ06294.1"/>
    <property type="molecule type" value="Genomic_DNA"/>
</dbReference>
<protein>
    <recommendedName>
        <fullName evidence="2">histidine kinase</fullName>
        <ecNumber evidence="2">2.7.13.3</ecNumber>
    </recommendedName>
</protein>
<organism evidence="8 9">
    <name type="scientific">Jannaschia faecimaris</name>
    <dbReference type="NCBI Taxonomy" id="1244108"/>
    <lineage>
        <taxon>Bacteria</taxon>
        <taxon>Pseudomonadati</taxon>
        <taxon>Pseudomonadota</taxon>
        <taxon>Alphaproteobacteria</taxon>
        <taxon>Rhodobacterales</taxon>
        <taxon>Roseobacteraceae</taxon>
        <taxon>Jannaschia</taxon>
    </lineage>
</organism>
<keyword evidence="4" id="KW-0418">Kinase</keyword>
<feature type="region of interest" description="Disordered" evidence="6">
    <location>
        <begin position="140"/>
        <end position="167"/>
    </location>
</feature>
<dbReference type="InterPro" id="IPR004358">
    <property type="entry name" value="Sig_transdc_His_kin-like_C"/>
</dbReference>
<keyword evidence="5" id="KW-0902">Two-component regulatory system</keyword>
<evidence type="ECO:0000256" key="3">
    <source>
        <dbReference type="ARBA" id="ARBA00022679"/>
    </source>
</evidence>
<dbReference type="Gene3D" id="3.30.565.10">
    <property type="entry name" value="Histidine kinase-like ATPase, C-terminal domain"/>
    <property type="match status" value="1"/>
</dbReference>
<dbReference type="STRING" id="1244108.SAMN05444004_105233"/>
<gene>
    <name evidence="8" type="ORF">SAMN05444004_105233</name>
</gene>
<dbReference type="AlphaFoldDB" id="A0A1H3PYC8"/>
<dbReference type="RefSeq" id="WP_092644806.1">
    <property type="nucleotide sequence ID" value="NZ_FNPX01000005.1"/>
</dbReference>
<evidence type="ECO:0000313" key="9">
    <source>
        <dbReference type="Proteomes" id="UP000198914"/>
    </source>
</evidence>
<keyword evidence="9" id="KW-1185">Reference proteome</keyword>